<reference evidence="1" key="2">
    <citation type="submission" date="2022-01" db="EMBL/GenBank/DDBJ databases">
        <authorList>
            <person name="Yamashiro T."/>
            <person name="Shiraishi A."/>
            <person name="Satake H."/>
            <person name="Nakayama K."/>
        </authorList>
    </citation>
    <scope>NUCLEOTIDE SEQUENCE</scope>
</reference>
<sequence length="171" mass="19383">MKAEIATYVSKCLTCAKVKAEHQKPSGLLQQPKIPEWKWEKITMDFVSGLPRTPSGYDSIWVIVDRLTKSAHFLPMKKTDSIEKLAQLYLKEIKSLQEAMGTQLDMSTAYHPETDGQSERTIQTMEDMIGIKYRKDNNESLEDEELECVGLGDVNSGLEEVETSEVGRLRV</sequence>
<dbReference type="InterPro" id="IPR012337">
    <property type="entry name" value="RNaseH-like_sf"/>
</dbReference>
<keyword evidence="1" id="KW-0548">Nucleotidyltransferase</keyword>
<dbReference type="PANTHER" id="PTHR45835:SF99">
    <property type="entry name" value="CHROMO DOMAIN-CONTAINING PROTEIN-RELATED"/>
    <property type="match status" value="1"/>
</dbReference>
<protein>
    <submittedName>
        <fullName evidence="1">Reverse transcriptase domain-containing protein</fullName>
    </submittedName>
</protein>
<dbReference type="Gene3D" id="3.30.420.10">
    <property type="entry name" value="Ribonuclease H-like superfamily/Ribonuclease H"/>
    <property type="match status" value="2"/>
</dbReference>
<organism evidence="1 2">
    <name type="scientific">Tanacetum coccineum</name>
    <dbReference type="NCBI Taxonomy" id="301880"/>
    <lineage>
        <taxon>Eukaryota</taxon>
        <taxon>Viridiplantae</taxon>
        <taxon>Streptophyta</taxon>
        <taxon>Embryophyta</taxon>
        <taxon>Tracheophyta</taxon>
        <taxon>Spermatophyta</taxon>
        <taxon>Magnoliopsida</taxon>
        <taxon>eudicotyledons</taxon>
        <taxon>Gunneridae</taxon>
        <taxon>Pentapetalae</taxon>
        <taxon>asterids</taxon>
        <taxon>campanulids</taxon>
        <taxon>Asterales</taxon>
        <taxon>Asteraceae</taxon>
        <taxon>Asteroideae</taxon>
        <taxon>Anthemideae</taxon>
        <taxon>Anthemidinae</taxon>
        <taxon>Tanacetum</taxon>
    </lineage>
</organism>
<dbReference type="GO" id="GO:0003964">
    <property type="term" value="F:RNA-directed DNA polymerase activity"/>
    <property type="evidence" value="ECO:0007669"/>
    <property type="project" value="UniProtKB-KW"/>
</dbReference>
<dbReference type="Proteomes" id="UP001151760">
    <property type="component" value="Unassembled WGS sequence"/>
</dbReference>
<keyword evidence="2" id="KW-1185">Reference proteome</keyword>
<dbReference type="SUPFAM" id="SSF53098">
    <property type="entry name" value="Ribonuclease H-like"/>
    <property type="match status" value="1"/>
</dbReference>
<keyword evidence="1" id="KW-0808">Transferase</keyword>
<evidence type="ECO:0000313" key="1">
    <source>
        <dbReference type="EMBL" id="GJS77684.1"/>
    </source>
</evidence>
<name>A0ABQ4YIN9_9ASTR</name>
<dbReference type="InterPro" id="IPR036397">
    <property type="entry name" value="RNaseH_sf"/>
</dbReference>
<dbReference type="EMBL" id="BQNB010010466">
    <property type="protein sequence ID" value="GJS77684.1"/>
    <property type="molecule type" value="Genomic_DNA"/>
</dbReference>
<gene>
    <name evidence="1" type="ORF">Tco_0727565</name>
</gene>
<accession>A0ABQ4YIN9</accession>
<dbReference type="PANTHER" id="PTHR45835">
    <property type="entry name" value="YALI0A06105P"/>
    <property type="match status" value="1"/>
</dbReference>
<reference evidence="1" key="1">
    <citation type="journal article" date="2022" name="Int. J. Mol. Sci.">
        <title>Draft Genome of Tanacetum Coccineum: Genomic Comparison of Closely Related Tanacetum-Family Plants.</title>
        <authorList>
            <person name="Yamashiro T."/>
            <person name="Shiraishi A."/>
            <person name="Nakayama K."/>
            <person name="Satake H."/>
        </authorList>
    </citation>
    <scope>NUCLEOTIDE SEQUENCE</scope>
</reference>
<proteinExistence type="predicted"/>
<keyword evidence="1" id="KW-0695">RNA-directed DNA polymerase</keyword>
<evidence type="ECO:0000313" key="2">
    <source>
        <dbReference type="Proteomes" id="UP001151760"/>
    </source>
</evidence>
<comment type="caution">
    <text evidence="1">The sequence shown here is derived from an EMBL/GenBank/DDBJ whole genome shotgun (WGS) entry which is preliminary data.</text>
</comment>